<proteinExistence type="predicted"/>
<evidence type="ECO:0000313" key="1">
    <source>
        <dbReference type="EMBL" id="KAA1252665.1"/>
    </source>
</evidence>
<sequence>MKKLPKTKDHSGNTYVFYAAETLEIVGESDKVKDFLEKYFKEELKSYSGIYRTNQVKDGKQVLSAYRGLILRVKGKENEVPFPSEEVRTSASSRRDNEWDVYDAFTHEIVERTKDIREFCANHDLGRNAHVQIYKTNQYDEGSKKHLLPSYKGFFIRKAETADQLVPFPEKKIVSPDSYDVYEYSTMKLIGNYKDLKVFMREKGLNPALETHLRKTGKPEKDDPAKPMAKQYRGYFVRQIGNNIELPLPGEPEHPAKGTGNVWCIFDKNLNIVEKTNDLQAFAQKKGLKHYKPFYDTNRVRVTKGDGESDATIMRFYKGYLIRSEDDLKNWTHLPLPNPKNATDPDTSSLDLMVWKESDDVLQGRYIPSYQKTFGVDTLDKEMLYELANKFLSNPEARLNGYGAVFIKDMKPGNTKSDDTMEALAELEVILPKEVIDLLS</sequence>
<dbReference type="EMBL" id="VUAA01000046">
    <property type="protein sequence ID" value="KAA1252665.1"/>
    <property type="molecule type" value="Genomic_DNA"/>
</dbReference>
<accession>A0A5B1BY00</accession>
<name>A0A5B1BY00_VIBCL</name>
<comment type="caution">
    <text evidence="1">The sequence shown here is derived from an EMBL/GenBank/DDBJ whole genome shotgun (WGS) entry which is preliminary data.</text>
</comment>
<protein>
    <submittedName>
        <fullName evidence="1">Uncharacterized protein</fullName>
    </submittedName>
</protein>
<reference evidence="1 2" key="1">
    <citation type="submission" date="2019-09" db="EMBL/GenBank/DDBJ databases">
        <authorList>
            <person name="Kritzky A."/>
            <person name="Schelkanova E.Y."/>
            <person name="Alkhova Z.V."/>
            <person name="Smirnova N.I."/>
        </authorList>
    </citation>
    <scope>NUCLEOTIDE SEQUENCE [LARGE SCALE GENOMIC DNA]</scope>
    <source>
        <strain evidence="1 2">M1526</strain>
    </source>
</reference>
<gene>
    <name evidence="1" type="ORF">F0M16_21710</name>
</gene>
<dbReference type="AlphaFoldDB" id="A0A5B1BY00"/>
<evidence type="ECO:0000313" key="2">
    <source>
        <dbReference type="Proteomes" id="UP000323225"/>
    </source>
</evidence>
<organism evidence="1 2">
    <name type="scientific">Vibrio cholerae</name>
    <dbReference type="NCBI Taxonomy" id="666"/>
    <lineage>
        <taxon>Bacteria</taxon>
        <taxon>Pseudomonadati</taxon>
        <taxon>Pseudomonadota</taxon>
        <taxon>Gammaproteobacteria</taxon>
        <taxon>Vibrionales</taxon>
        <taxon>Vibrionaceae</taxon>
        <taxon>Vibrio</taxon>
    </lineage>
</organism>
<dbReference type="Proteomes" id="UP000323225">
    <property type="component" value="Unassembled WGS sequence"/>
</dbReference>